<keyword evidence="3" id="KW-1185">Reference proteome</keyword>
<dbReference type="Proteomes" id="UP000057158">
    <property type="component" value="Chromosome"/>
</dbReference>
<dbReference type="InterPro" id="IPR001279">
    <property type="entry name" value="Metallo-B-lactamas"/>
</dbReference>
<organism evidence="2 3">
    <name type="scientific">Desulfuromonas soudanensis</name>
    <dbReference type="NCBI Taxonomy" id="1603606"/>
    <lineage>
        <taxon>Bacteria</taxon>
        <taxon>Pseudomonadati</taxon>
        <taxon>Thermodesulfobacteriota</taxon>
        <taxon>Desulfuromonadia</taxon>
        <taxon>Desulfuromonadales</taxon>
        <taxon>Desulfuromonadaceae</taxon>
        <taxon>Desulfuromonas</taxon>
    </lineage>
</organism>
<dbReference type="GO" id="GO:0004115">
    <property type="term" value="F:3',5'-cyclic-AMP phosphodiesterase activity"/>
    <property type="evidence" value="ECO:0007669"/>
    <property type="project" value="InterPro"/>
</dbReference>
<dbReference type="Pfam" id="PF12706">
    <property type="entry name" value="Lactamase_B_2"/>
    <property type="match status" value="1"/>
</dbReference>
<dbReference type="STRING" id="1603606.DSOUD_2811"/>
<reference evidence="2 3" key="1">
    <citation type="submission" date="2015-07" db="EMBL/GenBank/DDBJ databases">
        <title>Isolation and Genomic Characterization of a Novel Halophilic Metal-Reducing Deltaproteobacterium from the Deep Subsurface.</title>
        <authorList>
            <person name="Badalamenti J.P."/>
            <person name="Summers Z.M."/>
            <person name="Gralnick J.A."/>
            <person name="Bond D.R."/>
        </authorList>
    </citation>
    <scope>NUCLEOTIDE SEQUENCE [LARGE SCALE GENOMIC DNA]</scope>
    <source>
        <strain evidence="2 3">WTL</strain>
    </source>
</reference>
<dbReference type="CDD" id="cd07735">
    <property type="entry name" value="class_II_PDE_MBL-fold"/>
    <property type="match status" value="1"/>
</dbReference>
<dbReference type="SMART" id="SM00849">
    <property type="entry name" value="Lactamase_B"/>
    <property type="match status" value="1"/>
</dbReference>
<dbReference type="InterPro" id="IPR000396">
    <property type="entry name" value="Pdiesterase2"/>
</dbReference>
<dbReference type="PRINTS" id="PR00388">
    <property type="entry name" value="PDIESTERASE2"/>
</dbReference>
<dbReference type="AlphaFoldDB" id="A0A0M4D8A7"/>
<dbReference type="GO" id="GO:0006198">
    <property type="term" value="P:cAMP catabolic process"/>
    <property type="evidence" value="ECO:0007669"/>
    <property type="project" value="InterPro"/>
</dbReference>
<sequence>MDIRVLGSDGSTIPGHHTNSLLVNGSLLVDAGTVTSILTLEEQAGVTDVVITHAHLDHVVDLAFLVDNGFARRRTSLRVWAPPQVLDTLHAHLFNDRIWPDFTRIHSAGVPALDLRPLAPGKEVEICGIRVRSAQTNHPVHTVGYALTDRCGTVLVCGDTATTEDIWTLGRTSAQLRMVFVETSFPDRCAELAVASGHMTPAMLKTELTKLGRDDVPIKVFHMKLQFLDEILEELNNLEVSHLQILQGGEFFSF</sequence>
<feature type="domain" description="Metallo-beta-lactamase" evidence="1">
    <location>
        <begin position="17"/>
        <end position="198"/>
    </location>
</feature>
<dbReference type="Gene3D" id="3.60.15.10">
    <property type="entry name" value="Ribonuclease Z/Hydroxyacylglutathione hydrolase-like"/>
    <property type="match status" value="1"/>
</dbReference>
<dbReference type="SUPFAM" id="SSF56281">
    <property type="entry name" value="Metallo-hydrolase/oxidoreductase"/>
    <property type="match status" value="1"/>
</dbReference>
<dbReference type="InterPro" id="IPR036866">
    <property type="entry name" value="RibonucZ/Hydroxyglut_hydro"/>
</dbReference>
<dbReference type="KEGG" id="des:DSOUD_2811"/>
<protein>
    <submittedName>
        <fullName evidence="2">cAMP phosphodiesterase</fullName>
    </submittedName>
</protein>
<evidence type="ECO:0000313" key="3">
    <source>
        <dbReference type="Proteomes" id="UP000057158"/>
    </source>
</evidence>
<dbReference type="GO" id="GO:1902660">
    <property type="term" value="P:negative regulation of glucose mediated signaling pathway"/>
    <property type="evidence" value="ECO:0007669"/>
    <property type="project" value="TreeGrafter"/>
</dbReference>
<evidence type="ECO:0000313" key="2">
    <source>
        <dbReference type="EMBL" id="ALC17547.1"/>
    </source>
</evidence>
<proteinExistence type="predicted"/>
<dbReference type="RefSeq" id="WP_053551545.1">
    <property type="nucleotide sequence ID" value="NZ_CP010802.1"/>
</dbReference>
<dbReference type="PANTHER" id="PTHR28283:SF1">
    <property type="entry name" value="3',5'-CYCLIC-NUCLEOTIDE PHOSPHODIESTERASE 1"/>
    <property type="match status" value="1"/>
</dbReference>
<name>A0A0M4D8A7_9BACT</name>
<dbReference type="PANTHER" id="PTHR28283">
    <property type="entry name" value="3',5'-CYCLIC-NUCLEOTIDE PHOSPHODIESTERASE 1"/>
    <property type="match status" value="1"/>
</dbReference>
<dbReference type="EMBL" id="CP010802">
    <property type="protein sequence ID" value="ALC17547.1"/>
    <property type="molecule type" value="Genomic_DNA"/>
</dbReference>
<evidence type="ECO:0000259" key="1">
    <source>
        <dbReference type="SMART" id="SM00849"/>
    </source>
</evidence>
<accession>A0A0M4D8A7</accession>
<gene>
    <name evidence="2" type="ORF">DSOUD_2811</name>
</gene>
<dbReference type="GO" id="GO:0047555">
    <property type="term" value="F:3',5'-cyclic-GMP phosphodiesterase activity"/>
    <property type="evidence" value="ECO:0007669"/>
    <property type="project" value="TreeGrafter"/>
</dbReference>
<dbReference type="PATRIC" id="fig|1603606.3.peg.3040"/>
<dbReference type="OrthoDB" id="9803916at2"/>